<dbReference type="AlphaFoldDB" id="A0A6M7WMW7"/>
<dbReference type="PANTHER" id="PTHR32439">
    <property type="entry name" value="FERREDOXIN--NITRITE REDUCTASE, CHLOROPLASTIC"/>
    <property type="match status" value="1"/>
</dbReference>
<evidence type="ECO:0000256" key="3">
    <source>
        <dbReference type="ARBA" id="ARBA00022723"/>
    </source>
</evidence>
<dbReference type="GO" id="GO:0051539">
    <property type="term" value="F:4 iron, 4 sulfur cluster binding"/>
    <property type="evidence" value="ECO:0007669"/>
    <property type="project" value="UniProtKB-KW"/>
</dbReference>
<dbReference type="InterPro" id="IPR045854">
    <property type="entry name" value="NO2/SO3_Rdtase_4Fe4S_sf"/>
</dbReference>
<keyword evidence="3" id="KW-0479">Metal-binding</keyword>
<reference evidence="9 10" key="1">
    <citation type="submission" date="2018-10" db="EMBL/GenBank/DDBJ databases">
        <authorList>
            <person name="Perry B.J."/>
            <person name="Sullivan J.T."/>
            <person name="Murphy R.J.T."/>
            <person name="Ramsay J.P."/>
            <person name="Ronson C.W."/>
        </authorList>
    </citation>
    <scope>NUCLEOTIDE SEQUENCE [LARGE SCALE GENOMIC DNA]</scope>
    <source>
        <strain evidence="9 10">R88b</strain>
    </source>
</reference>
<dbReference type="RefSeq" id="WP_027029577.1">
    <property type="nucleotide sequence ID" value="NZ_CP033367.1"/>
</dbReference>
<accession>A0A6M7WMW7</accession>
<evidence type="ECO:0000256" key="5">
    <source>
        <dbReference type="ARBA" id="ARBA00023004"/>
    </source>
</evidence>
<keyword evidence="4 9" id="KW-0560">Oxidoreductase</keyword>
<evidence type="ECO:0000256" key="4">
    <source>
        <dbReference type="ARBA" id="ARBA00023002"/>
    </source>
</evidence>
<dbReference type="InterPro" id="IPR005117">
    <property type="entry name" value="NiRdtase/SiRdtase_haem-b_fer"/>
</dbReference>
<dbReference type="EMBL" id="CP033367">
    <property type="protein sequence ID" value="QKD03275.1"/>
    <property type="molecule type" value="Genomic_DNA"/>
</dbReference>
<dbReference type="SUPFAM" id="SSF56014">
    <property type="entry name" value="Nitrite and sulphite reductase 4Fe-4S domain-like"/>
    <property type="match status" value="2"/>
</dbReference>
<feature type="domain" description="Nitrite/Sulfite reductase ferredoxin-like" evidence="8">
    <location>
        <begin position="16"/>
        <end position="81"/>
    </location>
</feature>
<organism evidence="9 10">
    <name type="scientific">Mesorhizobium loti R88b</name>
    <dbReference type="NCBI Taxonomy" id="935548"/>
    <lineage>
        <taxon>Bacteria</taxon>
        <taxon>Pseudomonadati</taxon>
        <taxon>Pseudomonadota</taxon>
        <taxon>Alphaproteobacteria</taxon>
        <taxon>Hyphomicrobiales</taxon>
        <taxon>Phyllobacteriaceae</taxon>
        <taxon>Mesorhizobium</taxon>
    </lineage>
</organism>
<dbReference type="EC" id="1.14.13.83" evidence="9"/>
<dbReference type="Gene3D" id="3.90.480.10">
    <property type="entry name" value="Sulfite Reductase Hemoprotein,Domain 2"/>
    <property type="match status" value="1"/>
</dbReference>
<proteinExistence type="predicted"/>
<keyword evidence="2" id="KW-0349">Heme</keyword>
<dbReference type="GO" id="GO:0046872">
    <property type="term" value="F:metal ion binding"/>
    <property type="evidence" value="ECO:0007669"/>
    <property type="project" value="UniProtKB-KW"/>
</dbReference>
<dbReference type="Proteomes" id="UP000503017">
    <property type="component" value="Chromosome"/>
</dbReference>
<evidence type="ECO:0000256" key="6">
    <source>
        <dbReference type="ARBA" id="ARBA00023014"/>
    </source>
</evidence>
<dbReference type="Gene3D" id="3.30.413.10">
    <property type="entry name" value="Sulfite Reductase Hemoprotein, domain 1"/>
    <property type="match status" value="2"/>
</dbReference>
<dbReference type="PANTHER" id="PTHR32439:SF9">
    <property type="entry name" value="BLR3264 PROTEIN"/>
    <property type="match status" value="1"/>
</dbReference>
<evidence type="ECO:0000313" key="9">
    <source>
        <dbReference type="EMBL" id="QKD03275.1"/>
    </source>
</evidence>
<gene>
    <name evidence="9" type="primary">cobG</name>
    <name evidence="9" type="ORF">EB235_18670</name>
</gene>
<evidence type="ECO:0000313" key="10">
    <source>
        <dbReference type="Proteomes" id="UP000503017"/>
    </source>
</evidence>
<dbReference type="InterPro" id="IPR051329">
    <property type="entry name" value="NIR_SIR_4Fe-4S"/>
</dbReference>
<dbReference type="NCBIfam" id="TIGR02435">
    <property type="entry name" value="CobG"/>
    <property type="match status" value="1"/>
</dbReference>
<protein>
    <submittedName>
        <fullName evidence="9">Precorrin-3B synthase</fullName>
        <ecNumber evidence="9">1.14.13.83</ecNumber>
    </submittedName>
</protein>
<dbReference type="Pfam" id="PF03460">
    <property type="entry name" value="NIR_SIR_ferr"/>
    <property type="match status" value="1"/>
</dbReference>
<evidence type="ECO:0000256" key="2">
    <source>
        <dbReference type="ARBA" id="ARBA00022617"/>
    </source>
</evidence>
<sequence length="498" mass="51107">MNAFSRRGACPALSAPMQTGDGLLVRLNPVAGGLSPKLLIGLAESALRHGNGIMEVTARGSLQIRGLTAERTALLAAEVDALGIAVRIGVPVETGPLAGIDPQEIADPWPLAERIRVAIEEAGLTTRLGPKVSVIVDGGGQLTMDAVTADIRLKAMRADAGVLWTVSVAVDGQRAKRLATVEDDAARDITVAALRMVAEKGRDAHGRDLSERQLASLAGWLLTGLREAPPSVLPDISPTRGEIGLSSPASPITNVAEGAPAPKLPISPPVGEMSGRTEGGAVERSRPPIGLFDLNTGHALGIGLPFGSMPAQNLIDLASQASELGTSEIRLAPGRALLFLGQPSAANHPLQTTAATLGFVTSPTDPRTRIAACPGTPACASGHIATRDIAETIAAENADILDFTLHISGCAKGCAHPGPAALTIVGGENGAGLVVNATAKALPAGYRPGYDAARGVSRVAAVIRSARYQGETAAHCLTRLGPAAIAEAYRQAQTEKRK</sequence>
<dbReference type="GO" id="GO:0043818">
    <property type="term" value="F:precorrin-3B synthase activity"/>
    <property type="evidence" value="ECO:0007669"/>
    <property type="project" value="UniProtKB-EC"/>
</dbReference>
<evidence type="ECO:0000256" key="7">
    <source>
        <dbReference type="SAM" id="MobiDB-lite"/>
    </source>
</evidence>
<evidence type="ECO:0000259" key="8">
    <source>
        <dbReference type="Pfam" id="PF03460"/>
    </source>
</evidence>
<dbReference type="InterPro" id="IPR012798">
    <property type="entry name" value="Cbl_synth_CobG-like"/>
</dbReference>
<dbReference type="InterPro" id="IPR036136">
    <property type="entry name" value="Nit/Sulf_reduc_fer-like_dom_sf"/>
</dbReference>
<keyword evidence="5" id="KW-0408">Iron</keyword>
<evidence type="ECO:0000256" key="1">
    <source>
        <dbReference type="ARBA" id="ARBA00022485"/>
    </source>
</evidence>
<keyword evidence="1" id="KW-0004">4Fe-4S</keyword>
<keyword evidence="6" id="KW-0411">Iron-sulfur</keyword>
<dbReference type="SUPFAM" id="SSF55124">
    <property type="entry name" value="Nitrite/Sulfite reductase N-terminal domain-like"/>
    <property type="match status" value="2"/>
</dbReference>
<name>A0A6M7WMW7_RHILI</name>
<feature type="region of interest" description="Disordered" evidence="7">
    <location>
        <begin position="259"/>
        <end position="286"/>
    </location>
</feature>